<dbReference type="InterPro" id="IPR023408">
    <property type="entry name" value="MscS_beta-dom_sf"/>
</dbReference>
<dbReference type="Gene3D" id="2.30.30.60">
    <property type="match status" value="1"/>
</dbReference>
<dbReference type="GO" id="GO:0008381">
    <property type="term" value="F:mechanosensitive monoatomic ion channel activity"/>
    <property type="evidence" value="ECO:0007669"/>
    <property type="project" value="InterPro"/>
</dbReference>
<proteinExistence type="inferred from homology"/>
<name>A0AAW6RP59_9BURK</name>
<dbReference type="SUPFAM" id="SSF50182">
    <property type="entry name" value="Sm-like ribonucleoproteins"/>
    <property type="match status" value="1"/>
</dbReference>
<keyword evidence="4 5" id="KW-0472">Membrane</keyword>
<keyword evidence="5" id="KW-0407">Ion channel</keyword>
<comment type="subunit">
    <text evidence="5">Homoheptamer.</text>
</comment>
<keyword evidence="5" id="KW-0406">Ion transport</keyword>
<comment type="function">
    <text evidence="5">Mechanosensitive channel that participates in the regulation of osmotic pressure changes within the cell, opening in response to stretch forces in the membrane lipid bilayer, without the need for other proteins. Contributes to normal resistance to hypoosmotic shock. Forms an ion channel of 1.0 nanosiemens conductance with a slight preference for anions.</text>
</comment>
<comment type="caution">
    <text evidence="5">Lacks conserved residue(s) required for the propagation of feature annotation.</text>
</comment>
<evidence type="ECO:0000256" key="5">
    <source>
        <dbReference type="RuleBase" id="RU369025"/>
    </source>
</evidence>
<dbReference type="Pfam" id="PF00924">
    <property type="entry name" value="MS_channel_2nd"/>
    <property type="match status" value="1"/>
</dbReference>
<organism evidence="8 9">
    <name type="scientific">Ottowia cancrivicina</name>
    <dbReference type="NCBI Taxonomy" id="3040346"/>
    <lineage>
        <taxon>Bacteria</taxon>
        <taxon>Pseudomonadati</taxon>
        <taxon>Pseudomonadota</taxon>
        <taxon>Betaproteobacteria</taxon>
        <taxon>Burkholderiales</taxon>
        <taxon>Comamonadaceae</taxon>
        <taxon>Ottowia</taxon>
    </lineage>
</organism>
<evidence type="ECO:0000256" key="2">
    <source>
        <dbReference type="ARBA" id="ARBA00022692"/>
    </source>
</evidence>
<keyword evidence="5" id="KW-0813">Transport</keyword>
<evidence type="ECO:0000313" key="8">
    <source>
        <dbReference type="EMBL" id="MDG9699325.1"/>
    </source>
</evidence>
<evidence type="ECO:0000256" key="3">
    <source>
        <dbReference type="ARBA" id="ARBA00022989"/>
    </source>
</evidence>
<keyword evidence="5" id="KW-1003">Cell membrane</keyword>
<evidence type="ECO:0000256" key="4">
    <source>
        <dbReference type="ARBA" id="ARBA00023136"/>
    </source>
</evidence>
<dbReference type="AlphaFoldDB" id="A0AAW6RP59"/>
<feature type="compositionally biased region" description="Pro residues" evidence="6">
    <location>
        <begin position="206"/>
        <end position="216"/>
    </location>
</feature>
<dbReference type="InterPro" id="IPR010920">
    <property type="entry name" value="LSM_dom_sf"/>
</dbReference>
<sequence>MTHLWNEYLATLPASLREWMRGLLPLLQILLIAIGAVLLQRLLRRVTNRVAERYRLPAEFNFIARRLLTFVVYGSAWLLALERLGVSGAVLWSAFTGFAAVAAVAFFAAWSVLSNIFCSLLIFTTGIFRLNDRIEVLENGEKAGLKGRVIDINLIYTTLEESGNGREGTVLKVPNSLLFQRALRQWRAGSQQVAVPARPYHETPPEEPPQEPAKMN</sequence>
<dbReference type="InterPro" id="IPR045275">
    <property type="entry name" value="MscS_archaea/bacteria_type"/>
</dbReference>
<comment type="similarity">
    <text evidence="5">Belongs to the MscS (TC 1.A.23) family.</text>
</comment>
<dbReference type="PANTHER" id="PTHR30221">
    <property type="entry name" value="SMALL-CONDUCTANCE MECHANOSENSITIVE CHANNEL"/>
    <property type="match status" value="1"/>
</dbReference>
<comment type="subcellular location">
    <subcellularLocation>
        <location evidence="5">Cell inner membrane</location>
        <topology evidence="5">Multi-pass membrane protein</topology>
    </subcellularLocation>
    <subcellularLocation>
        <location evidence="1">Membrane</location>
    </subcellularLocation>
</comment>
<dbReference type="Gene3D" id="1.10.287.1260">
    <property type="match status" value="1"/>
</dbReference>
<keyword evidence="2 5" id="KW-0812">Transmembrane</keyword>
<feature type="region of interest" description="Disordered" evidence="6">
    <location>
        <begin position="194"/>
        <end position="216"/>
    </location>
</feature>
<feature type="domain" description="Mechanosensitive ion channel MscS" evidence="7">
    <location>
        <begin position="112"/>
        <end position="182"/>
    </location>
</feature>
<keyword evidence="3 5" id="KW-1133">Transmembrane helix</keyword>
<dbReference type="RefSeq" id="WP_279524249.1">
    <property type="nucleotide sequence ID" value="NZ_JARVII010000010.1"/>
</dbReference>
<feature type="transmembrane region" description="Helical" evidence="5">
    <location>
        <begin position="60"/>
        <end position="80"/>
    </location>
</feature>
<evidence type="ECO:0000256" key="1">
    <source>
        <dbReference type="ARBA" id="ARBA00004370"/>
    </source>
</evidence>
<feature type="transmembrane region" description="Helical" evidence="5">
    <location>
        <begin position="92"/>
        <end position="123"/>
    </location>
</feature>
<dbReference type="PANTHER" id="PTHR30221:SF8">
    <property type="entry name" value="SMALL-CONDUCTANCE MECHANOSENSITIVE CHANNEL"/>
    <property type="match status" value="1"/>
</dbReference>
<protein>
    <recommendedName>
        <fullName evidence="5">Small-conductance mechanosensitive channel</fullName>
    </recommendedName>
</protein>
<gene>
    <name evidence="8" type="ORF">QB898_06240</name>
</gene>
<evidence type="ECO:0000259" key="7">
    <source>
        <dbReference type="Pfam" id="PF00924"/>
    </source>
</evidence>
<evidence type="ECO:0000313" key="9">
    <source>
        <dbReference type="Proteomes" id="UP001237156"/>
    </source>
</evidence>
<feature type="transmembrane region" description="Helical" evidence="5">
    <location>
        <begin position="20"/>
        <end position="39"/>
    </location>
</feature>
<keyword evidence="9" id="KW-1185">Reference proteome</keyword>
<reference evidence="8 9" key="1">
    <citation type="submission" date="2023-04" db="EMBL/GenBank/DDBJ databases">
        <title>Ottowia paracancer sp. nov., isolated from human stomach.</title>
        <authorList>
            <person name="Song Y."/>
        </authorList>
    </citation>
    <scope>NUCLEOTIDE SEQUENCE [LARGE SCALE GENOMIC DNA]</scope>
    <source>
        <strain evidence="8 9">10c7w1</strain>
    </source>
</reference>
<accession>A0AAW6RP59</accession>
<keyword evidence="5" id="KW-0997">Cell inner membrane</keyword>
<comment type="caution">
    <text evidence="8">The sequence shown here is derived from an EMBL/GenBank/DDBJ whole genome shotgun (WGS) entry which is preliminary data.</text>
</comment>
<dbReference type="GO" id="GO:0005886">
    <property type="term" value="C:plasma membrane"/>
    <property type="evidence" value="ECO:0007669"/>
    <property type="project" value="UniProtKB-SubCell"/>
</dbReference>
<dbReference type="Proteomes" id="UP001237156">
    <property type="component" value="Unassembled WGS sequence"/>
</dbReference>
<evidence type="ECO:0000256" key="6">
    <source>
        <dbReference type="SAM" id="MobiDB-lite"/>
    </source>
</evidence>
<dbReference type="InterPro" id="IPR006685">
    <property type="entry name" value="MscS_channel_2nd"/>
</dbReference>
<dbReference type="EMBL" id="JARVII010000010">
    <property type="protein sequence ID" value="MDG9699325.1"/>
    <property type="molecule type" value="Genomic_DNA"/>
</dbReference>